<evidence type="ECO:0000313" key="5">
    <source>
        <dbReference type="Proteomes" id="UP000746471"/>
    </source>
</evidence>
<reference evidence="4 5" key="1">
    <citation type="submission" date="2021-05" db="EMBL/GenBank/DDBJ databases">
        <title>Fusibacter ferrireducens sp. nov., an anaerobic, sulfur- and Fe-reducing bacterium isolated from the mangrove sediment.</title>
        <authorList>
            <person name="Qiu D."/>
        </authorList>
    </citation>
    <scope>NUCLEOTIDE SEQUENCE [LARGE SCALE GENOMIC DNA]</scope>
    <source>
        <strain evidence="4 5">DSM 12116</strain>
    </source>
</reference>
<protein>
    <submittedName>
        <fullName evidence="4">Mandelate racemase/muconate lactonizing enzyme family protein</fullName>
    </submittedName>
</protein>
<evidence type="ECO:0000259" key="3">
    <source>
        <dbReference type="SMART" id="SM00922"/>
    </source>
</evidence>
<keyword evidence="5" id="KW-1185">Reference proteome</keyword>
<feature type="domain" description="Mandelate racemase/muconate lactonizing enzyme C-terminal" evidence="3">
    <location>
        <begin position="148"/>
        <end position="263"/>
    </location>
</feature>
<dbReference type="InterPro" id="IPR013341">
    <property type="entry name" value="Mandelate_racemase_N_dom"/>
</dbReference>
<comment type="caution">
    <text evidence="4">The sequence shown here is derived from an EMBL/GenBank/DDBJ whole genome shotgun (WGS) entry which is preliminary data.</text>
</comment>
<dbReference type="PROSITE" id="PS00908">
    <property type="entry name" value="MR_MLE_1"/>
    <property type="match status" value="1"/>
</dbReference>
<proteinExistence type="predicted"/>
<dbReference type="PANTHER" id="PTHR48080">
    <property type="entry name" value="D-GALACTONATE DEHYDRATASE-RELATED"/>
    <property type="match status" value="1"/>
</dbReference>
<name>A0ABS5PNI8_9FIRM</name>
<dbReference type="InterPro" id="IPR036849">
    <property type="entry name" value="Enolase-like_C_sf"/>
</dbReference>
<dbReference type="InterPro" id="IPR018110">
    <property type="entry name" value="Mandel_Rmase/mucon_lact_enz_CS"/>
</dbReference>
<dbReference type="InterPro" id="IPR034593">
    <property type="entry name" value="DgoD-like"/>
</dbReference>
<dbReference type="RefSeq" id="WP_213236305.1">
    <property type="nucleotide sequence ID" value="NZ_JAHBCL010000010.1"/>
</dbReference>
<sequence>MKITSVDIFLVTIGRPSVKGSPWNPVVVRINTDEGISGYGEVGLAYGDTKEGPFGMVKDFAKLIIGMDPMNNEGVWNRLHNTFWGLGGGPVIYGAMSAIDIALWDIKGKALNVPVYQLLGGKVNQKLRAYASQIQFDWGPEAKALVHPEEYGEACSKAKEDGYNCIKVDPLCFNMAGKYKGWSVTGILQQDQLRIVRNRVKAIREAGGPDMDIIIEVHSLTDVNSAVQLAEAIREFGIFYFEEPTMPMNVSNMQQIARRTNLPIASGERIYTRWGYRPFFEAAALQIIQPDLGNCGGLTEGKKICDMARIYDVGVQAHVCGGPQATAAALHLEAAIDNFVIHEHHQAALLPENIMTGIYDYQPVNGYFEIPDLPGLGQELSERAMATAVKVTVK</sequence>
<dbReference type="Pfam" id="PF02746">
    <property type="entry name" value="MR_MLE_N"/>
    <property type="match status" value="1"/>
</dbReference>
<keyword evidence="2" id="KW-0456">Lyase</keyword>
<keyword evidence="1" id="KW-0479">Metal-binding</keyword>
<dbReference type="EMBL" id="JAHBCL010000010">
    <property type="protein sequence ID" value="MBS7526447.1"/>
    <property type="molecule type" value="Genomic_DNA"/>
</dbReference>
<dbReference type="SUPFAM" id="SSF54826">
    <property type="entry name" value="Enolase N-terminal domain-like"/>
    <property type="match status" value="1"/>
</dbReference>
<dbReference type="SUPFAM" id="SSF51604">
    <property type="entry name" value="Enolase C-terminal domain-like"/>
    <property type="match status" value="1"/>
</dbReference>
<accession>A0ABS5PNI8</accession>
<dbReference type="PANTHER" id="PTHR48080:SF2">
    <property type="entry name" value="D-GALACTONATE DEHYDRATASE"/>
    <property type="match status" value="1"/>
</dbReference>
<dbReference type="SFLD" id="SFLDS00001">
    <property type="entry name" value="Enolase"/>
    <property type="match status" value="1"/>
</dbReference>
<evidence type="ECO:0000256" key="2">
    <source>
        <dbReference type="ARBA" id="ARBA00023239"/>
    </source>
</evidence>
<dbReference type="SMART" id="SM00922">
    <property type="entry name" value="MR_MLE"/>
    <property type="match status" value="1"/>
</dbReference>
<dbReference type="InterPro" id="IPR013342">
    <property type="entry name" value="Mandelate_racemase_C"/>
</dbReference>
<dbReference type="InterPro" id="IPR029065">
    <property type="entry name" value="Enolase_C-like"/>
</dbReference>
<dbReference type="SFLD" id="SFLDG00179">
    <property type="entry name" value="mandelate_racemase"/>
    <property type="match status" value="1"/>
</dbReference>
<dbReference type="Gene3D" id="3.20.20.120">
    <property type="entry name" value="Enolase-like C-terminal domain"/>
    <property type="match status" value="1"/>
</dbReference>
<dbReference type="Proteomes" id="UP000746471">
    <property type="component" value="Unassembled WGS sequence"/>
</dbReference>
<dbReference type="CDD" id="cd03316">
    <property type="entry name" value="MR_like"/>
    <property type="match status" value="1"/>
</dbReference>
<dbReference type="InterPro" id="IPR029017">
    <property type="entry name" value="Enolase-like_N"/>
</dbReference>
<evidence type="ECO:0000313" key="4">
    <source>
        <dbReference type="EMBL" id="MBS7526447.1"/>
    </source>
</evidence>
<dbReference type="Pfam" id="PF13378">
    <property type="entry name" value="MR_MLE_C"/>
    <property type="match status" value="1"/>
</dbReference>
<gene>
    <name evidence="4" type="ORF">KHM83_07135</name>
</gene>
<dbReference type="Gene3D" id="3.30.390.10">
    <property type="entry name" value="Enolase-like, N-terminal domain"/>
    <property type="match status" value="1"/>
</dbReference>
<organism evidence="4 5">
    <name type="scientific">Fusibacter paucivorans</name>
    <dbReference type="NCBI Taxonomy" id="76009"/>
    <lineage>
        <taxon>Bacteria</taxon>
        <taxon>Bacillati</taxon>
        <taxon>Bacillota</taxon>
        <taxon>Clostridia</taxon>
        <taxon>Eubacteriales</taxon>
        <taxon>Eubacteriales Family XII. Incertae Sedis</taxon>
        <taxon>Fusibacter</taxon>
    </lineage>
</organism>
<evidence type="ECO:0000256" key="1">
    <source>
        <dbReference type="ARBA" id="ARBA00022723"/>
    </source>
</evidence>